<proteinExistence type="predicted"/>
<dbReference type="AlphaFoldDB" id="A0AAD5JSK9"/>
<reference evidence="1" key="1">
    <citation type="journal article" date="2022" name="IScience">
        <title>Evolution of zygomycete secretomes and the origins of terrestrial fungal ecologies.</title>
        <authorList>
            <person name="Chang Y."/>
            <person name="Wang Y."/>
            <person name="Mondo S."/>
            <person name="Ahrendt S."/>
            <person name="Andreopoulos W."/>
            <person name="Barry K."/>
            <person name="Beard J."/>
            <person name="Benny G.L."/>
            <person name="Blankenship S."/>
            <person name="Bonito G."/>
            <person name="Cuomo C."/>
            <person name="Desiro A."/>
            <person name="Gervers K.A."/>
            <person name="Hundley H."/>
            <person name="Kuo A."/>
            <person name="LaButti K."/>
            <person name="Lang B.F."/>
            <person name="Lipzen A."/>
            <person name="O'Donnell K."/>
            <person name="Pangilinan J."/>
            <person name="Reynolds N."/>
            <person name="Sandor L."/>
            <person name="Smith M.E."/>
            <person name="Tsang A."/>
            <person name="Grigoriev I.V."/>
            <person name="Stajich J.E."/>
            <person name="Spatafora J.W."/>
        </authorList>
    </citation>
    <scope>NUCLEOTIDE SEQUENCE</scope>
    <source>
        <strain evidence="1">RSA 2281</strain>
    </source>
</reference>
<name>A0AAD5JSK9_9FUNG</name>
<sequence length="143" mass="16780">MFDNFRFNEQYRLKHNLHMSALAITVTTSLLIIGMGCVETPNTYYLVAPRSTSECDKYNAEPRPGSNGAIRFITIFIQSIKEEYTIFWMNYKSMELAYYDIKIRSLLMNSYSLEPNYTKFLIFPAYSPCINISIIRYLHQQVI</sequence>
<evidence type="ECO:0000313" key="1">
    <source>
        <dbReference type="EMBL" id="KAI9251827.1"/>
    </source>
</evidence>
<accession>A0AAD5JSK9</accession>
<evidence type="ECO:0000313" key="2">
    <source>
        <dbReference type="Proteomes" id="UP001209540"/>
    </source>
</evidence>
<dbReference type="Proteomes" id="UP001209540">
    <property type="component" value="Unassembled WGS sequence"/>
</dbReference>
<protein>
    <submittedName>
        <fullName evidence="1">Uncharacterized protein</fullName>
    </submittedName>
</protein>
<keyword evidence="2" id="KW-1185">Reference proteome</keyword>
<dbReference type="EMBL" id="JAIXMP010000029">
    <property type="protein sequence ID" value="KAI9251827.1"/>
    <property type="molecule type" value="Genomic_DNA"/>
</dbReference>
<reference evidence="1" key="2">
    <citation type="submission" date="2023-02" db="EMBL/GenBank/DDBJ databases">
        <authorList>
            <consortium name="DOE Joint Genome Institute"/>
            <person name="Mondo S.J."/>
            <person name="Chang Y."/>
            <person name="Wang Y."/>
            <person name="Ahrendt S."/>
            <person name="Andreopoulos W."/>
            <person name="Barry K."/>
            <person name="Beard J."/>
            <person name="Benny G.L."/>
            <person name="Blankenship S."/>
            <person name="Bonito G."/>
            <person name="Cuomo C."/>
            <person name="Desiro A."/>
            <person name="Gervers K.A."/>
            <person name="Hundley H."/>
            <person name="Kuo A."/>
            <person name="LaButti K."/>
            <person name="Lang B.F."/>
            <person name="Lipzen A."/>
            <person name="O'Donnell K."/>
            <person name="Pangilinan J."/>
            <person name="Reynolds N."/>
            <person name="Sandor L."/>
            <person name="Smith M.W."/>
            <person name="Tsang A."/>
            <person name="Grigoriev I.V."/>
            <person name="Stajich J.E."/>
            <person name="Spatafora J.W."/>
        </authorList>
    </citation>
    <scope>NUCLEOTIDE SEQUENCE</scope>
    <source>
        <strain evidence="1">RSA 2281</strain>
    </source>
</reference>
<comment type="caution">
    <text evidence="1">The sequence shown here is derived from an EMBL/GenBank/DDBJ whole genome shotgun (WGS) entry which is preliminary data.</text>
</comment>
<organism evidence="1 2">
    <name type="scientific">Phascolomyces articulosus</name>
    <dbReference type="NCBI Taxonomy" id="60185"/>
    <lineage>
        <taxon>Eukaryota</taxon>
        <taxon>Fungi</taxon>
        <taxon>Fungi incertae sedis</taxon>
        <taxon>Mucoromycota</taxon>
        <taxon>Mucoromycotina</taxon>
        <taxon>Mucoromycetes</taxon>
        <taxon>Mucorales</taxon>
        <taxon>Lichtheimiaceae</taxon>
        <taxon>Phascolomyces</taxon>
    </lineage>
</organism>
<gene>
    <name evidence="1" type="ORF">BDA99DRAFT_541232</name>
</gene>